<dbReference type="eggNOG" id="ENOG5033KQA">
    <property type="taxonomic scope" value="Bacteria"/>
</dbReference>
<protein>
    <submittedName>
        <fullName evidence="1">Uncharacterized protein</fullName>
    </submittedName>
</protein>
<evidence type="ECO:0000313" key="1">
    <source>
        <dbReference type="EMBL" id="AFL97405.1"/>
    </source>
</evidence>
<keyword evidence="2" id="KW-1185">Reference proteome</keyword>
<accession>I4A0C1</accession>
<dbReference type="STRING" id="867902.Ornrh_1221"/>
<reference evidence="1 2" key="1">
    <citation type="submission" date="2012-06" db="EMBL/GenBank/DDBJ databases">
        <title>The complete genome of Ornithobacterium rhinotracheale DSM 15997.</title>
        <authorList>
            <consortium name="US DOE Joint Genome Institute (JGI-PGF)"/>
            <person name="Lucas S."/>
            <person name="Copeland A."/>
            <person name="Lapidus A."/>
            <person name="Goodwin L."/>
            <person name="Pitluck S."/>
            <person name="Peters L."/>
            <person name="Mikhailova N."/>
            <person name="Teshima H."/>
            <person name="Kyrpides N."/>
            <person name="Mavromatis K."/>
            <person name="Pagani I."/>
            <person name="Ivanova N."/>
            <person name="Ovchinnikova G."/>
            <person name="Zeytun A."/>
            <person name="Detter J.C."/>
            <person name="Han C."/>
            <person name="Land M."/>
            <person name="Hauser L."/>
            <person name="Markowitz V."/>
            <person name="Cheng J.-F."/>
            <person name="Hugenholtz P."/>
            <person name="Woyke T."/>
            <person name="Wu D."/>
            <person name="Lang E."/>
            <person name="Kopitz M."/>
            <person name="Brambilla E."/>
            <person name="Klenk H.-P."/>
            <person name="Eisen J.A."/>
        </authorList>
    </citation>
    <scope>NUCLEOTIDE SEQUENCE [LARGE SCALE GENOMIC DNA]</scope>
    <source>
        <strain evidence="2">ATCC 51463 / DSM 15997 / CCUG 23171 / LMG 9086</strain>
    </source>
</reference>
<name>I4A0C1_ORNRL</name>
<evidence type="ECO:0000313" key="2">
    <source>
        <dbReference type="Proteomes" id="UP000006051"/>
    </source>
</evidence>
<dbReference type="Proteomes" id="UP000006051">
    <property type="component" value="Chromosome"/>
</dbReference>
<dbReference type="KEGG" id="orh:Ornrh_1221"/>
<proteinExistence type="predicted"/>
<dbReference type="EMBL" id="CP003283">
    <property type="protein sequence ID" value="AFL97405.1"/>
    <property type="molecule type" value="Genomic_DNA"/>
</dbReference>
<dbReference type="RefSeq" id="WP_014790970.1">
    <property type="nucleotide sequence ID" value="NC_018016.1"/>
</dbReference>
<dbReference type="GeneID" id="97257885"/>
<dbReference type="HOGENOM" id="CLU_210358_0_0_10"/>
<gene>
    <name evidence="1" type="ordered locus">Ornrh_1221</name>
</gene>
<dbReference type="AlphaFoldDB" id="I4A0C1"/>
<sequence>MKKIRVHPDIAHQIAKEFSVTYQTVQMSLRYVFQSETAEKIRQRAKELLQEEAKTINIQ</sequence>
<organism evidence="1 2">
    <name type="scientific">Ornithobacterium rhinotracheale (strain ATCC 51463 / DSM 15997 / CCUG 23171 / CIP 104009 / LMG 9086)</name>
    <dbReference type="NCBI Taxonomy" id="867902"/>
    <lineage>
        <taxon>Bacteria</taxon>
        <taxon>Pseudomonadati</taxon>
        <taxon>Bacteroidota</taxon>
        <taxon>Flavobacteriia</taxon>
        <taxon>Flavobacteriales</taxon>
        <taxon>Weeksellaceae</taxon>
        <taxon>Ornithobacterium</taxon>
    </lineage>
</organism>